<dbReference type="OrthoDB" id="2381682at2"/>
<feature type="transmembrane region" description="Helical" evidence="6">
    <location>
        <begin position="60"/>
        <end position="82"/>
    </location>
</feature>
<protein>
    <recommendedName>
        <fullName evidence="6">TVP38/TMEM64 family membrane protein</fullName>
    </recommendedName>
</protein>
<feature type="transmembrane region" description="Helical" evidence="6">
    <location>
        <begin position="20"/>
        <end position="48"/>
    </location>
</feature>
<comment type="subcellular location">
    <subcellularLocation>
        <location evidence="1 6">Cell membrane</location>
        <topology evidence="1 6">Multi-pass membrane protein</topology>
    </subcellularLocation>
</comment>
<dbReference type="Pfam" id="PF09335">
    <property type="entry name" value="VTT_dom"/>
    <property type="match status" value="1"/>
</dbReference>
<dbReference type="PANTHER" id="PTHR12677:SF59">
    <property type="entry name" value="GOLGI APPARATUS MEMBRANE PROTEIN TVP38-RELATED"/>
    <property type="match status" value="1"/>
</dbReference>
<dbReference type="InterPro" id="IPR015414">
    <property type="entry name" value="TMEM64"/>
</dbReference>
<evidence type="ECO:0000313" key="9">
    <source>
        <dbReference type="Proteomes" id="UP000279446"/>
    </source>
</evidence>
<organism evidence="8 9">
    <name type="scientific">Paenibacillus anaericanus</name>
    <dbReference type="NCBI Taxonomy" id="170367"/>
    <lineage>
        <taxon>Bacteria</taxon>
        <taxon>Bacillati</taxon>
        <taxon>Bacillota</taxon>
        <taxon>Bacilli</taxon>
        <taxon>Bacillales</taxon>
        <taxon>Paenibacillaceae</taxon>
        <taxon>Paenibacillus</taxon>
    </lineage>
</organism>
<keyword evidence="9" id="KW-1185">Reference proteome</keyword>
<keyword evidence="5 6" id="KW-0472">Membrane</keyword>
<sequence length="199" mass="22834">MNEWIQHITEWLVEITQLDGFSILLLTIPLAIIQGVFGIFPFATLLMLHLSVLGIAKGLFASWIVGTVAGMVVYLLCEYFLADWFNRKWFKKIKKYHKWQESIDRYGVWAVIFLRTIPIIPNNVISFMSAISKMKNISYAWANMVGNLSSIWLFGILSAPIVFPGVNLSKLIVPYVVFLFILMVAFIIRHRKMTKKSAS</sequence>
<feature type="domain" description="VTT" evidence="7">
    <location>
        <begin position="40"/>
        <end position="152"/>
    </location>
</feature>
<keyword evidence="2 6" id="KW-1003">Cell membrane</keyword>
<evidence type="ECO:0000256" key="6">
    <source>
        <dbReference type="RuleBase" id="RU366058"/>
    </source>
</evidence>
<dbReference type="InterPro" id="IPR032816">
    <property type="entry name" value="VTT_dom"/>
</dbReference>
<keyword evidence="3 6" id="KW-0812">Transmembrane</keyword>
<comment type="caution">
    <text evidence="6">Lacks conserved residue(s) required for the propagation of feature annotation.</text>
</comment>
<dbReference type="GO" id="GO:0005886">
    <property type="term" value="C:plasma membrane"/>
    <property type="evidence" value="ECO:0007669"/>
    <property type="project" value="UniProtKB-SubCell"/>
</dbReference>
<reference evidence="8 9" key="1">
    <citation type="submission" date="2018-12" db="EMBL/GenBank/DDBJ databases">
        <authorList>
            <person name="Sun L."/>
            <person name="Chen Z."/>
        </authorList>
    </citation>
    <scope>NUCLEOTIDE SEQUENCE [LARGE SCALE GENOMIC DNA]</scope>
    <source>
        <strain evidence="8 9">DSM 15890</strain>
    </source>
</reference>
<dbReference type="PANTHER" id="PTHR12677">
    <property type="entry name" value="GOLGI APPARATUS MEMBRANE PROTEIN TVP38-RELATED"/>
    <property type="match status" value="1"/>
</dbReference>
<gene>
    <name evidence="8" type="ORF">EJP82_07280</name>
</gene>
<dbReference type="EMBL" id="RZNY01000004">
    <property type="protein sequence ID" value="RUT47500.1"/>
    <property type="molecule type" value="Genomic_DNA"/>
</dbReference>
<evidence type="ECO:0000259" key="7">
    <source>
        <dbReference type="Pfam" id="PF09335"/>
    </source>
</evidence>
<feature type="transmembrane region" description="Helical" evidence="6">
    <location>
        <begin position="171"/>
        <end position="188"/>
    </location>
</feature>
<evidence type="ECO:0000313" key="8">
    <source>
        <dbReference type="EMBL" id="RUT47500.1"/>
    </source>
</evidence>
<proteinExistence type="inferred from homology"/>
<comment type="caution">
    <text evidence="8">The sequence shown here is derived from an EMBL/GenBank/DDBJ whole genome shotgun (WGS) entry which is preliminary data.</text>
</comment>
<dbReference type="Proteomes" id="UP000279446">
    <property type="component" value="Unassembled WGS sequence"/>
</dbReference>
<evidence type="ECO:0000256" key="2">
    <source>
        <dbReference type="ARBA" id="ARBA00022475"/>
    </source>
</evidence>
<evidence type="ECO:0000256" key="3">
    <source>
        <dbReference type="ARBA" id="ARBA00022692"/>
    </source>
</evidence>
<keyword evidence="4 6" id="KW-1133">Transmembrane helix</keyword>
<accession>A0A3S1KA85</accession>
<comment type="similarity">
    <text evidence="6">Belongs to the TVP38/TMEM64 family.</text>
</comment>
<dbReference type="AlphaFoldDB" id="A0A3S1KA85"/>
<evidence type="ECO:0000256" key="1">
    <source>
        <dbReference type="ARBA" id="ARBA00004651"/>
    </source>
</evidence>
<dbReference type="RefSeq" id="WP_127191378.1">
    <property type="nucleotide sequence ID" value="NZ_RZNY01000004.1"/>
</dbReference>
<evidence type="ECO:0000256" key="4">
    <source>
        <dbReference type="ARBA" id="ARBA00022989"/>
    </source>
</evidence>
<name>A0A3S1KA85_9BACL</name>
<feature type="transmembrane region" description="Helical" evidence="6">
    <location>
        <begin position="137"/>
        <end position="159"/>
    </location>
</feature>
<evidence type="ECO:0000256" key="5">
    <source>
        <dbReference type="ARBA" id="ARBA00023136"/>
    </source>
</evidence>